<keyword evidence="5" id="KW-0378">Hydrolase</keyword>
<keyword evidence="6" id="KW-0325">Glycoprotein</keyword>
<dbReference type="Gene3D" id="3.40.50.1820">
    <property type="entry name" value="alpha/beta hydrolase"/>
    <property type="match status" value="1"/>
</dbReference>
<evidence type="ECO:0000313" key="12">
    <source>
        <dbReference type="Proteomes" id="UP000002729"/>
    </source>
</evidence>
<keyword evidence="12" id="KW-1185">Reference proteome</keyword>
<dbReference type="GO" id="GO:0004252">
    <property type="term" value="F:serine-type endopeptidase activity"/>
    <property type="evidence" value="ECO:0007669"/>
    <property type="project" value="InterPro"/>
</dbReference>
<sequence length="939" mass="101490">MRMLPSVLLVACVAARRRPVAVPRLGTHPTSANCTLHRVSQNLDHFDFTTNATFEQRVFVHADHWSPGGPIFVYCGNEDDVTLYVNATGLMWEHAAAFGAMLVFVEHRYYGETLPFGAASFEPGRLRYLSHEQALADLVNALRRIKATYGAENAKTVAFGGSYGGMLAAWLRMKYPAAVVGAVAASAPILAFDGDGFDGEAYWEVVTRDATAAAGAAPACAANVREAFSALFRADRDDLSRIFRTCGPVADRSRLALLALFAFDTMAMGNYPYESTYLTHGEVALPAFPVRAACEHLAGPLDGDEALLAALAAAAGVFYNASGALACNELPADVEEDGIWDWQYCTETLPQETYFPRDGVRDMFWPAPANDSWVDAHCEAKYGVAPRRRWIADSYGGRAGVAAATNIVFSNGALDPWSAGGVADAAGGATETVRIDLGAHHLDLMFAHPDDPPCVVAARAAELAAVRELFDSLKKNDHQRTLSTYAEARSARARLNVHCYNGILHVLADRGLNGENRVGVNEASYTALARSHVAAGALDDALDVVATRLEDASPKLRTYAPLVAALCAADRVRDARTVWAAMAAGGVAPTDELYVALLEALARSGDAAGCAACLRERAAADDAGLAAAHLTRVSAALRSLPDATCEATTVDDDGTCRVSGRTLPTGGLDGRERAQFRERLLDVANATSERDRRELAAFGAWLEDHPYAFTAVLDGPNVAYLNQNFEHGKFRVRQLQAVAGHLEAAGHVVLVVLPAKYCEAVVPNHSKRRPRAAARDEPGGTPLQELEDSELAAIKAWAERGALYVVPRGCHDDLYWMLATVSRDQPLAVSNDKTRDHWPKLIGEAQYRRWATRSVVNFGLGYAEPDDAGDEPPPDVRLDLPKAYAARIHEARLPGGRVSFHVPDRDDGGAWLLATLPAADEEARRPVVWPWDRWYEKPC</sequence>
<dbReference type="KEGG" id="aaf:AURANDRAFT_71973"/>
<dbReference type="Pfam" id="PF11977">
    <property type="entry name" value="RNase_Zc3h12a"/>
    <property type="match status" value="1"/>
</dbReference>
<dbReference type="ESTHER" id="auran-f0ye99">
    <property type="family name" value="Prolylcarboxypeptidase"/>
</dbReference>
<dbReference type="InterPro" id="IPR011990">
    <property type="entry name" value="TPR-like_helical_dom_sf"/>
</dbReference>
<feature type="repeat" description="PPR" evidence="7">
    <location>
        <begin position="555"/>
        <end position="589"/>
    </location>
</feature>
<keyword evidence="2" id="KW-0645">Protease</keyword>
<comment type="similarity">
    <text evidence="1">Belongs to the peptidase S28 family.</text>
</comment>
<protein>
    <submittedName>
        <fullName evidence="11">Uncharacterized protein</fullName>
    </submittedName>
</protein>
<dbReference type="Pfam" id="PF05577">
    <property type="entry name" value="Peptidase_S28"/>
    <property type="match status" value="1"/>
</dbReference>
<dbReference type="InterPro" id="IPR042269">
    <property type="entry name" value="Ser_carbopepase_S28_SKS"/>
</dbReference>
<dbReference type="InterPro" id="IPR029058">
    <property type="entry name" value="AB_hydrolase_fold"/>
</dbReference>
<dbReference type="GO" id="GO:0070008">
    <property type="term" value="F:serine-type exopeptidase activity"/>
    <property type="evidence" value="ECO:0007669"/>
    <property type="project" value="InterPro"/>
</dbReference>
<evidence type="ECO:0000259" key="9">
    <source>
        <dbReference type="Pfam" id="PF11977"/>
    </source>
</evidence>
<dbReference type="InterPro" id="IPR033443">
    <property type="entry name" value="PROP1-like_PPR_dom"/>
</dbReference>
<dbReference type="InterPro" id="IPR002885">
    <property type="entry name" value="PPR_rpt"/>
</dbReference>
<dbReference type="PROSITE" id="PS00708">
    <property type="entry name" value="PRO_ENDOPEP_SER"/>
    <property type="match status" value="1"/>
</dbReference>
<evidence type="ECO:0000313" key="11">
    <source>
        <dbReference type="EMBL" id="EGB06517.1"/>
    </source>
</evidence>
<dbReference type="EMBL" id="GL833134">
    <property type="protein sequence ID" value="EGB06517.1"/>
    <property type="molecule type" value="Genomic_DNA"/>
</dbReference>
<dbReference type="InterPro" id="IPR008758">
    <property type="entry name" value="Peptidase_S28"/>
</dbReference>
<dbReference type="PANTHER" id="PTHR11010:SF38">
    <property type="entry name" value="LYSOSOMAL PRO-X CARBOXYPEPTIDASE"/>
    <property type="match status" value="1"/>
</dbReference>
<evidence type="ECO:0000256" key="7">
    <source>
        <dbReference type="PROSITE-ProRule" id="PRU00708"/>
    </source>
</evidence>
<dbReference type="InterPro" id="IPR021869">
    <property type="entry name" value="RNase_Zc3h12_NYN"/>
</dbReference>
<evidence type="ECO:0000259" key="10">
    <source>
        <dbReference type="Pfam" id="PF17177"/>
    </source>
</evidence>
<feature type="domain" description="RNase NYN" evidence="9">
    <location>
        <begin position="710"/>
        <end position="839"/>
    </location>
</feature>
<dbReference type="AlphaFoldDB" id="F0YE99"/>
<proteinExistence type="inferred from homology"/>
<dbReference type="RefSeq" id="XP_009038696.1">
    <property type="nucleotide sequence ID" value="XM_009040448.1"/>
</dbReference>
<gene>
    <name evidence="11" type="ORF">AURANDRAFT_71973</name>
</gene>
<feature type="chain" id="PRO_5012135637" evidence="8">
    <location>
        <begin position="16"/>
        <end position="939"/>
    </location>
</feature>
<accession>F0YE99</accession>
<dbReference type="GO" id="GO:0008239">
    <property type="term" value="F:dipeptidyl-peptidase activity"/>
    <property type="evidence" value="ECO:0007669"/>
    <property type="project" value="TreeGrafter"/>
</dbReference>
<evidence type="ECO:0000256" key="6">
    <source>
        <dbReference type="ARBA" id="ARBA00023180"/>
    </source>
</evidence>
<dbReference type="eggNOG" id="KOG2183">
    <property type="taxonomic scope" value="Eukaryota"/>
</dbReference>
<dbReference type="Pfam" id="PF17177">
    <property type="entry name" value="PPR_long"/>
    <property type="match status" value="1"/>
</dbReference>
<reference evidence="11 12" key="1">
    <citation type="journal article" date="2011" name="Proc. Natl. Acad. Sci. U.S.A.">
        <title>Niche of harmful alga Aureococcus anophagefferens revealed through ecogenomics.</title>
        <authorList>
            <person name="Gobler C.J."/>
            <person name="Berry D.L."/>
            <person name="Dyhrman S.T."/>
            <person name="Wilhelm S.W."/>
            <person name="Salamov A."/>
            <person name="Lobanov A.V."/>
            <person name="Zhang Y."/>
            <person name="Collier J.L."/>
            <person name="Wurch L.L."/>
            <person name="Kustka A.B."/>
            <person name="Dill B.D."/>
            <person name="Shah M."/>
            <person name="VerBerkmoes N.C."/>
            <person name="Kuo A."/>
            <person name="Terry A."/>
            <person name="Pangilinan J."/>
            <person name="Lindquist E.A."/>
            <person name="Lucas S."/>
            <person name="Paulsen I.T."/>
            <person name="Hattenrath-Lehmann T.K."/>
            <person name="Talmage S.C."/>
            <person name="Walker E.A."/>
            <person name="Koch F."/>
            <person name="Burson A.M."/>
            <person name="Marcoval M.A."/>
            <person name="Tang Y.Z."/>
            <person name="Lecleir G.R."/>
            <person name="Coyne K.J."/>
            <person name="Berg G.M."/>
            <person name="Bertrand E.M."/>
            <person name="Saito M.A."/>
            <person name="Gladyshev V.N."/>
            <person name="Grigoriev I.V."/>
        </authorList>
    </citation>
    <scope>NUCLEOTIDE SEQUENCE [LARGE SCALE GENOMIC DNA]</scope>
    <source>
        <strain evidence="12">CCMP 1984</strain>
    </source>
</reference>
<dbReference type="Gene3D" id="1.20.120.980">
    <property type="entry name" value="Serine carboxypeptidase S28, SKS domain"/>
    <property type="match status" value="1"/>
</dbReference>
<dbReference type="Gene3D" id="1.25.40.10">
    <property type="entry name" value="Tetratricopeptide repeat domain"/>
    <property type="match status" value="1"/>
</dbReference>
<dbReference type="InParanoid" id="F0YE99"/>
<dbReference type="GO" id="GO:0006508">
    <property type="term" value="P:proteolysis"/>
    <property type="evidence" value="ECO:0007669"/>
    <property type="project" value="UniProtKB-KW"/>
</dbReference>
<feature type="domain" description="PROP1-like PPR" evidence="10">
    <location>
        <begin position="471"/>
        <end position="608"/>
    </location>
</feature>
<evidence type="ECO:0000256" key="3">
    <source>
        <dbReference type="ARBA" id="ARBA00022729"/>
    </source>
</evidence>
<dbReference type="PANTHER" id="PTHR11010">
    <property type="entry name" value="PROTEASE S28 PRO-X CARBOXYPEPTIDASE-RELATED"/>
    <property type="match status" value="1"/>
</dbReference>
<keyword evidence="3 8" id="KW-0732">Signal</keyword>
<dbReference type="PROSITE" id="PS51375">
    <property type="entry name" value="PPR"/>
    <property type="match status" value="1"/>
</dbReference>
<dbReference type="InterPro" id="IPR002471">
    <property type="entry name" value="Pept_S9_AS"/>
</dbReference>
<evidence type="ECO:0000256" key="5">
    <source>
        <dbReference type="ARBA" id="ARBA00022801"/>
    </source>
</evidence>
<evidence type="ECO:0000256" key="8">
    <source>
        <dbReference type="SAM" id="SignalP"/>
    </source>
</evidence>
<feature type="signal peptide" evidence="8">
    <location>
        <begin position="1"/>
        <end position="15"/>
    </location>
</feature>
<dbReference type="SUPFAM" id="SSF53474">
    <property type="entry name" value="alpha/beta-Hydrolases"/>
    <property type="match status" value="2"/>
</dbReference>
<dbReference type="Gene3D" id="3.40.50.11980">
    <property type="match status" value="1"/>
</dbReference>
<evidence type="ECO:0000256" key="1">
    <source>
        <dbReference type="ARBA" id="ARBA00011079"/>
    </source>
</evidence>
<dbReference type="GeneID" id="20228484"/>
<organism evidence="12">
    <name type="scientific">Aureococcus anophagefferens</name>
    <name type="common">Harmful bloom alga</name>
    <dbReference type="NCBI Taxonomy" id="44056"/>
    <lineage>
        <taxon>Eukaryota</taxon>
        <taxon>Sar</taxon>
        <taxon>Stramenopiles</taxon>
        <taxon>Ochrophyta</taxon>
        <taxon>Pelagophyceae</taxon>
        <taxon>Pelagomonadales</taxon>
        <taxon>Pelagomonadaceae</taxon>
        <taxon>Aureococcus</taxon>
    </lineage>
</organism>
<evidence type="ECO:0000256" key="4">
    <source>
        <dbReference type="ARBA" id="ARBA00022737"/>
    </source>
</evidence>
<keyword evidence="4" id="KW-0677">Repeat</keyword>
<dbReference type="Proteomes" id="UP000002729">
    <property type="component" value="Unassembled WGS sequence"/>
</dbReference>
<evidence type="ECO:0000256" key="2">
    <source>
        <dbReference type="ARBA" id="ARBA00022670"/>
    </source>
</evidence>
<dbReference type="OrthoDB" id="2130629at2759"/>
<dbReference type="eggNOG" id="KOG4197">
    <property type="taxonomic scope" value="Eukaryota"/>
</dbReference>
<name>F0YE99_AURAN</name>